<evidence type="ECO:0000313" key="2">
    <source>
        <dbReference type="Proteomes" id="UP000265520"/>
    </source>
</evidence>
<dbReference type="Proteomes" id="UP000265520">
    <property type="component" value="Unassembled WGS sequence"/>
</dbReference>
<accession>A0A392SZV6</accession>
<dbReference type="AlphaFoldDB" id="A0A392SZV6"/>
<evidence type="ECO:0000313" key="1">
    <source>
        <dbReference type="EMBL" id="MCI54398.1"/>
    </source>
</evidence>
<dbReference type="EMBL" id="LXQA010478663">
    <property type="protein sequence ID" value="MCI54398.1"/>
    <property type="molecule type" value="Genomic_DNA"/>
</dbReference>
<name>A0A392SZV6_9FABA</name>
<comment type="caution">
    <text evidence="1">The sequence shown here is derived from an EMBL/GenBank/DDBJ whole genome shotgun (WGS) entry which is preliminary data.</text>
</comment>
<reference evidence="1 2" key="1">
    <citation type="journal article" date="2018" name="Front. Plant Sci.">
        <title>Red Clover (Trifolium pratense) and Zigzag Clover (T. medium) - A Picture of Genomic Similarities and Differences.</title>
        <authorList>
            <person name="Dluhosova J."/>
            <person name="Istvanek J."/>
            <person name="Nedelnik J."/>
            <person name="Repkova J."/>
        </authorList>
    </citation>
    <scope>NUCLEOTIDE SEQUENCE [LARGE SCALE GENOMIC DNA]</scope>
    <source>
        <strain evidence="2">cv. 10/8</strain>
        <tissue evidence="1">Leaf</tissue>
    </source>
</reference>
<protein>
    <submittedName>
        <fullName evidence="1">Uncharacterized protein</fullName>
    </submittedName>
</protein>
<feature type="non-terminal residue" evidence="1">
    <location>
        <position position="1"/>
    </location>
</feature>
<organism evidence="1 2">
    <name type="scientific">Trifolium medium</name>
    <dbReference type="NCBI Taxonomy" id="97028"/>
    <lineage>
        <taxon>Eukaryota</taxon>
        <taxon>Viridiplantae</taxon>
        <taxon>Streptophyta</taxon>
        <taxon>Embryophyta</taxon>
        <taxon>Tracheophyta</taxon>
        <taxon>Spermatophyta</taxon>
        <taxon>Magnoliopsida</taxon>
        <taxon>eudicotyledons</taxon>
        <taxon>Gunneridae</taxon>
        <taxon>Pentapetalae</taxon>
        <taxon>rosids</taxon>
        <taxon>fabids</taxon>
        <taxon>Fabales</taxon>
        <taxon>Fabaceae</taxon>
        <taxon>Papilionoideae</taxon>
        <taxon>50 kb inversion clade</taxon>
        <taxon>NPAAA clade</taxon>
        <taxon>Hologalegina</taxon>
        <taxon>IRL clade</taxon>
        <taxon>Trifolieae</taxon>
        <taxon>Trifolium</taxon>
    </lineage>
</organism>
<sequence>VLLGRTRRLAPLFISLRKGEDVLHISRAVEITSWA</sequence>
<proteinExistence type="predicted"/>
<keyword evidence="2" id="KW-1185">Reference proteome</keyword>